<keyword evidence="2" id="KW-1185">Reference proteome</keyword>
<gene>
    <name evidence="1" type="ORF">BV22DRAFT_1200094</name>
</gene>
<evidence type="ECO:0000313" key="1">
    <source>
        <dbReference type="EMBL" id="KAH7918093.1"/>
    </source>
</evidence>
<comment type="caution">
    <text evidence="1">The sequence shown here is derived from an EMBL/GenBank/DDBJ whole genome shotgun (WGS) entry which is preliminary data.</text>
</comment>
<dbReference type="EMBL" id="MU266857">
    <property type="protein sequence ID" value="KAH7918093.1"/>
    <property type="molecule type" value="Genomic_DNA"/>
</dbReference>
<sequence>MSNTQTLRPLAKRGPVPLSDQVSSGKDPTPSGGQRGKKKKQTASTVETPELISANPEIDTDNSEMNTGPTDPTAKNSKSAQEGALKQGSTAVGKQPEVVWESTMGENSFHKEQFLYVQLIVAFLLLLIVLSHLLTVLTLYLDPISALLPSPIPKDIESEEEDPISALLPSPIPKDIESEEEDPSDIPPAIFIPTDASCRHDRLVLELQIQEAEFQLRVLQGEFNDPIIKASIWDY</sequence>
<reference evidence="1" key="1">
    <citation type="journal article" date="2021" name="New Phytol.">
        <title>Evolutionary innovations through gain and loss of genes in the ectomycorrhizal Boletales.</title>
        <authorList>
            <person name="Wu G."/>
            <person name="Miyauchi S."/>
            <person name="Morin E."/>
            <person name="Kuo A."/>
            <person name="Drula E."/>
            <person name="Varga T."/>
            <person name="Kohler A."/>
            <person name="Feng B."/>
            <person name="Cao Y."/>
            <person name="Lipzen A."/>
            <person name="Daum C."/>
            <person name="Hundley H."/>
            <person name="Pangilinan J."/>
            <person name="Johnson J."/>
            <person name="Barry K."/>
            <person name="LaButti K."/>
            <person name="Ng V."/>
            <person name="Ahrendt S."/>
            <person name="Min B."/>
            <person name="Choi I.G."/>
            <person name="Park H."/>
            <person name="Plett J.M."/>
            <person name="Magnuson J."/>
            <person name="Spatafora J.W."/>
            <person name="Nagy L.G."/>
            <person name="Henrissat B."/>
            <person name="Grigoriev I.V."/>
            <person name="Yang Z.L."/>
            <person name="Xu J."/>
            <person name="Martin F.M."/>
        </authorList>
    </citation>
    <scope>NUCLEOTIDE SEQUENCE</scope>
    <source>
        <strain evidence="1">KUC20120723A-06</strain>
    </source>
</reference>
<name>A0ACB8AZ05_9AGAM</name>
<organism evidence="1 2">
    <name type="scientific">Leucogyrophana mollusca</name>
    <dbReference type="NCBI Taxonomy" id="85980"/>
    <lineage>
        <taxon>Eukaryota</taxon>
        <taxon>Fungi</taxon>
        <taxon>Dikarya</taxon>
        <taxon>Basidiomycota</taxon>
        <taxon>Agaricomycotina</taxon>
        <taxon>Agaricomycetes</taxon>
        <taxon>Agaricomycetidae</taxon>
        <taxon>Boletales</taxon>
        <taxon>Boletales incertae sedis</taxon>
        <taxon>Leucogyrophana</taxon>
    </lineage>
</organism>
<protein>
    <submittedName>
        <fullName evidence="1">Uncharacterized protein</fullName>
    </submittedName>
</protein>
<dbReference type="Proteomes" id="UP000790709">
    <property type="component" value="Unassembled WGS sequence"/>
</dbReference>
<evidence type="ECO:0000313" key="2">
    <source>
        <dbReference type="Proteomes" id="UP000790709"/>
    </source>
</evidence>
<accession>A0ACB8AZ05</accession>
<proteinExistence type="predicted"/>